<feature type="region of interest" description="Disordered" evidence="2">
    <location>
        <begin position="1"/>
        <end position="22"/>
    </location>
</feature>
<dbReference type="AlphaFoldDB" id="A0A8S0T903"/>
<evidence type="ECO:0000256" key="1">
    <source>
        <dbReference type="SAM" id="Coils"/>
    </source>
</evidence>
<dbReference type="Gramene" id="OE9A018843T2">
    <property type="protein sequence ID" value="OE9A018843C2"/>
    <property type="gene ID" value="OE9A018843"/>
</dbReference>
<feature type="compositionally biased region" description="Polar residues" evidence="2">
    <location>
        <begin position="65"/>
        <end position="82"/>
    </location>
</feature>
<evidence type="ECO:0000313" key="4">
    <source>
        <dbReference type="Proteomes" id="UP000594638"/>
    </source>
</evidence>
<dbReference type="Proteomes" id="UP000594638">
    <property type="component" value="Unassembled WGS sequence"/>
</dbReference>
<proteinExistence type="predicted"/>
<evidence type="ECO:0000256" key="2">
    <source>
        <dbReference type="SAM" id="MobiDB-lite"/>
    </source>
</evidence>
<feature type="region of interest" description="Disordered" evidence="2">
    <location>
        <begin position="64"/>
        <end position="83"/>
    </location>
</feature>
<keyword evidence="4" id="KW-1185">Reference proteome</keyword>
<organism evidence="3 4">
    <name type="scientific">Olea europaea subsp. europaea</name>
    <dbReference type="NCBI Taxonomy" id="158383"/>
    <lineage>
        <taxon>Eukaryota</taxon>
        <taxon>Viridiplantae</taxon>
        <taxon>Streptophyta</taxon>
        <taxon>Embryophyta</taxon>
        <taxon>Tracheophyta</taxon>
        <taxon>Spermatophyta</taxon>
        <taxon>Magnoliopsida</taxon>
        <taxon>eudicotyledons</taxon>
        <taxon>Gunneridae</taxon>
        <taxon>Pentapetalae</taxon>
        <taxon>asterids</taxon>
        <taxon>lamiids</taxon>
        <taxon>Lamiales</taxon>
        <taxon>Oleaceae</taxon>
        <taxon>Oleeae</taxon>
        <taxon>Olea</taxon>
    </lineage>
</organism>
<reference evidence="3 4" key="1">
    <citation type="submission" date="2019-12" db="EMBL/GenBank/DDBJ databases">
        <authorList>
            <person name="Alioto T."/>
            <person name="Alioto T."/>
            <person name="Gomez Garrido J."/>
        </authorList>
    </citation>
    <scope>NUCLEOTIDE SEQUENCE [LARGE SCALE GENOMIC DNA]</scope>
</reference>
<protein>
    <submittedName>
        <fullName evidence="3">Uncharacterized protein</fullName>
    </submittedName>
</protein>
<name>A0A8S0T903_OLEEU</name>
<feature type="coiled-coil region" evidence="1">
    <location>
        <begin position="83"/>
        <end position="142"/>
    </location>
</feature>
<evidence type="ECO:0000313" key="3">
    <source>
        <dbReference type="EMBL" id="CAA3001482.1"/>
    </source>
</evidence>
<comment type="caution">
    <text evidence="3">The sequence shown here is derived from an EMBL/GenBank/DDBJ whole genome shotgun (WGS) entry which is preliminary data.</text>
</comment>
<accession>A0A8S0T903</accession>
<keyword evidence="1" id="KW-0175">Coiled coil</keyword>
<sequence>MATDIKSASTPTPEPEPEPSAGNAYFLSTLVGVDVAEVAARAALAAVSALGDGKLKECLKLSSGAAKQQESDIASNSDNPNSMEEALAEARLQLEKVDEELEKAISGVAVQTKEFEDDIVQFEEFDLQMERKRQQLQQLQNLLFVDQLTLSFHKTPAPPKAGESVGDGVKAD</sequence>
<dbReference type="EMBL" id="CACTIH010005759">
    <property type="protein sequence ID" value="CAA3001482.1"/>
    <property type="molecule type" value="Genomic_DNA"/>
</dbReference>
<gene>
    <name evidence="3" type="ORF">OLEA9_A018843</name>
</gene>